<evidence type="ECO:0008006" key="8">
    <source>
        <dbReference type="Google" id="ProtNLM"/>
    </source>
</evidence>
<dbReference type="InterPro" id="IPR001098">
    <property type="entry name" value="DNA-dir_DNA_pol_A_palm_dom"/>
</dbReference>
<organism evidence="6 7">
    <name type="scientific">Mesocestoides corti</name>
    <name type="common">Flatworm</name>
    <dbReference type="NCBI Taxonomy" id="53468"/>
    <lineage>
        <taxon>Eukaryota</taxon>
        <taxon>Metazoa</taxon>
        <taxon>Spiralia</taxon>
        <taxon>Lophotrochozoa</taxon>
        <taxon>Platyhelminthes</taxon>
        <taxon>Cestoda</taxon>
        <taxon>Eucestoda</taxon>
        <taxon>Cyclophyllidea</taxon>
        <taxon>Mesocestoididae</taxon>
        <taxon>Mesocestoides</taxon>
    </lineage>
</organism>
<dbReference type="EMBL" id="UXSR01005506">
    <property type="protein sequence ID" value="VDD82397.1"/>
    <property type="molecule type" value="Genomic_DNA"/>
</dbReference>
<dbReference type="Pfam" id="PF00271">
    <property type="entry name" value="Helicase_C"/>
    <property type="match status" value="1"/>
</dbReference>
<dbReference type="SMART" id="SM00487">
    <property type="entry name" value="DEXDc"/>
    <property type="match status" value="1"/>
</dbReference>
<dbReference type="Proteomes" id="UP000267029">
    <property type="component" value="Unassembled WGS sequence"/>
</dbReference>
<dbReference type="GO" id="GO:0003887">
    <property type="term" value="F:DNA-directed DNA polymerase activity"/>
    <property type="evidence" value="ECO:0007669"/>
    <property type="project" value="InterPro"/>
</dbReference>
<dbReference type="PANTHER" id="PTHR10133">
    <property type="entry name" value="DNA POLYMERASE I"/>
    <property type="match status" value="1"/>
</dbReference>
<dbReference type="Gene3D" id="1.20.1060.10">
    <property type="entry name" value="Taq DNA Polymerase, Chain T, domain 4"/>
    <property type="match status" value="1"/>
</dbReference>
<dbReference type="InterPro" id="IPR048960">
    <property type="entry name" value="POLQ-like_helical"/>
</dbReference>
<dbReference type="PANTHER" id="PTHR10133:SF62">
    <property type="entry name" value="DNA POLYMERASE THETA"/>
    <property type="match status" value="1"/>
</dbReference>
<sequence length="2089" mass="226991">MNICVGVDIELSNGELYLPKNICEKYAAAGINSVFSWQAECLNIPGVLEGKKNLVYSAPTSAGKTLVAELIMLKRVLTTNKKAIFILPYVSVSREKVTSLQNIFGGARLRVGGFMGGVNPSGGLASVDVAVCTIEKANNMVNRLIEDERLSDLGLVVVDELHLISDSHRGYLLELLLTKILLHEHMENSRGHTSSSPSQCRSDKNHHIQIIGISATLSSLSVLADWLQAAVYTTDFRPIPLTEMVYSKDTVYRVMPGDGTNHELLEPVNSADVGLLTTAFEGALQVDADDGVSELCLDTLISGHAALVFCPTKQWCEELAESMAQKISSLAGPFLLSRGDLPCETENAPGLILSKHLNEAGLAECLRQLGSGPTGLDASLSRCVRFGVAFHHAGLTMEERDILEAAFRRGYLRLLIATSTLSSGVNLPARRVIIPTVHFHGQTLDYLTYKQMVGRAGRKGVDVRGESVLICKPRDLGKVKQLLSSGMPPVTSCLLTRSADPEASLRRALLEVIANGIVDNVEDAKHYLDNTLLSACLRASRCRRSPSPSPRLRSRRRSSGCGYADIAGGLPRLLSACLEALASSKLITMEACDDAPDLLRPTALGRAVLSSSLGPVDGLTVYAELSKARRSVALDTDLHLVYLVTPVYLNVDRPMDWFLYLDIYHNLSQEERHVADLVGVDERFITRCLSGSTTGRTNTSTAASLHLLHRRFYMALILYSLVCEGGLAGVSERFAVNRGVLQSLMQQASTYAGMVTVFCNRLGWTHMERLFAGFQTRLFFGVANELLDLIRLTPLLNVQRARALYLAGFTSVAVLARARTKEVERVLQRVNPYSSGTQHEDDRKTQSAIVLSDGSVISEHDLPPLVVARAQELLREDLCANYGVDLAAVSDRVVGTTSSPSPTSTPPSKRRRCSLADALIQRSPRASGCPASRFSPNALKHKISSPVKLSNLLRLNNAPNVTAATLANPSTPTDSNPQEMASLASIDKDGRSVNVIASSSCCEESCLATQSPVPLSLNVEVEESASDSGRTSTTSNFLRHLDNVASLTPSRVQGSSPVLAGKIHASTPSSIQNEAAVLNDTMTFSMMERITENLPQLLSSSVSKIIENSQNSISARVSTHREPMVYENVSSEDIFSSQIHVDNSTGEARRLSELHGGRIDTFQSASMVTILVKYLIGHCRAMELAMIKNGGCVASTSHKSHRAEETGQSPCRSSNGQGDAPSRKQHNSTTGEPLFRVVDVTKTARLWTTFLSELDTARSSCGGVFWLALQPHWRVLTSRLECRDVGGGLVWHNGCAGQRRHGGGSGASCDVCLHLEGIALCASDLQPRVVFWIPLTTTAADSARVLSDLRRLLGRPRLGLVVWDVKWWLRVAAEVLDVDICSTTCHFDPSLSGWLLDPDSGCPRLVEVVDAPGITGGLLSVGYSLASRYLALRLMKEENASRLLFHLLDPPRQLSDWTKLRLAQPITSPSAAHSSIGSNASTALSSSGILDAAAQCFLLSLCSANSSLAHPSLEREVSISGLLATSECDGFVLDLDVLHECQTRLQKTCDDLTNLAHRLVDCLFNLGSPREVANILYQRLRLPVYTSLAAEMTASKRAHRSKLGVGLSNRFRQLPTRNEILSQLTSLHPLPRIIMQYRHLHELSVKVLGGLIRSCDPAADRHEVGSLVVNIVMNSPFYCVALASIPSNLLMFHHQLLKLAVPQRNSRDEVRIACVYRTCTATGRVVSTRPNLQAVPKDVKFSWDVIVNRPPPPPPASTEHGAVRPPSTEWPPSIASVLQSVASKTDLVLQPRSAFKAAAGAILVSADFCHLELRVLAHLSRDESLLRLFTAPLDSGAQDVFKLLAAHWLKRESPECVTDEERQRAKRLCYGLIYGLGASGFASQTGLSVSDAQNLIDEFMHAFPGVANFIDGAIQSAHETGEVRTIGGRVRQLERLKANPSVADCESSQPTSGEQILQRQGMGSHLVQSLHRFPLSLQGISFSLQAERQVVNSIVQGSAADLVKVAMERVDAAVRQELRRPSPCFTACKLVLHLHDELIYEVSPESAAGQFSDLLRAAMPSAGEHFSLRVPLPVKVMTGTTWSNLRLAE</sequence>
<dbReference type="GO" id="GO:0005524">
    <property type="term" value="F:ATP binding"/>
    <property type="evidence" value="ECO:0007669"/>
    <property type="project" value="UniProtKB-KW"/>
</dbReference>
<evidence type="ECO:0000313" key="6">
    <source>
        <dbReference type="EMBL" id="VDD82397.1"/>
    </source>
</evidence>
<dbReference type="OrthoDB" id="2320933at2759"/>
<dbReference type="CDD" id="cd18795">
    <property type="entry name" value="SF2_C_Ski2"/>
    <property type="match status" value="1"/>
</dbReference>
<evidence type="ECO:0000256" key="1">
    <source>
        <dbReference type="ARBA" id="ARBA00022741"/>
    </source>
</evidence>
<dbReference type="PROSITE" id="PS51192">
    <property type="entry name" value="HELICASE_ATP_BIND_1"/>
    <property type="match status" value="1"/>
</dbReference>
<evidence type="ECO:0000259" key="5">
    <source>
        <dbReference type="PROSITE" id="PS51194"/>
    </source>
</evidence>
<dbReference type="Pfam" id="PF00270">
    <property type="entry name" value="DEAD"/>
    <property type="match status" value="1"/>
</dbReference>
<dbReference type="Pfam" id="PF20470">
    <property type="entry name" value="HTH_61"/>
    <property type="match status" value="1"/>
</dbReference>
<reference evidence="6 7" key="1">
    <citation type="submission" date="2018-10" db="EMBL/GenBank/DDBJ databases">
        <authorList>
            <consortium name="Pathogen Informatics"/>
        </authorList>
    </citation>
    <scope>NUCLEOTIDE SEQUENCE [LARGE SCALE GENOMIC DNA]</scope>
</reference>
<dbReference type="GO" id="GO:0097681">
    <property type="term" value="P:double-strand break repair via alternative nonhomologous end joining"/>
    <property type="evidence" value="ECO:0007669"/>
    <property type="project" value="TreeGrafter"/>
</dbReference>
<keyword evidence="7" id="KW-1185">Reference proteome</keyword>
<feature type="region of interest" description="Disordered" evidence="3">
    <location>
        <begin position="1198"/>
        <end position="1232"/>
    </location>
</feature>
<dbReference type="CDD" id="cd18026">
    <property type="entry name" value="DEXHc_POLQ-like"/>
    <property type="match status" value="1"/>
</dbReference>
<keyword evidence="2" id="KW-0067">ATP-binding</keyword>
<gene>
    <name evidence="6" type="ORF">MCOS_LOCUS8400</name>
</gene>
<name>A0A0R3UL63_MESCO</name>
<keyword evidence="1" id="KW-0547">Nucleotide-binding</keyword>
<proteinExistence type="predicted"/>
<dbReference type="GO" id="GO:0003677">
    <property type="term" value="F:DNA binding"/>
    <property type="evidence" value="ECO:0007669"/>
    <property type="project" value="InterPro"/>
</dbReference>
<dbReference type="Gene3D" id="3.30.70.370">
    <property type="match status" value="1"/>
</dbReference>
<dbReference type="InterPro" id="IPR001650">
    <property type="entry name" value="Helicase_C-like"/>
</dbReference>
<dbReference type="SUPFAM" id="SSF52540">
    <property type="entry name" value="P-loop containing nucleoside triphosphate hydrolases"/>
    <property type="match status" value="1"/>
</dbReference>
<dbReference type="SMART" id="SM00490">
    <property type="entry name" value="HELICc"/>
    <property type="match status" value="1"/>
</dbReference>
<dbReference type="Pfam" id="PF00476">
    <property type="entry name" value="DNA_pol_A"/>
    <property type="match status" value="1"/>
</dbReference>
<dbReference type="SMART" id="SM00482">
    <property type="entry name" value="POLAc"/>
    <property type="match status" value="1"/>
</dbReference>
<dbReference type="STRING" id="53468.A0A0R3UL63"/>
<dbReference type="Pfam" id="PF21099">
    <property type="entry name" value="POLQ_helical"/>
    <property type="match status" value="1"/>
</dbReference>
<dbReference type="InterPro" id="IPR011545">
    <property type="entry name" value="DEAD/DEAH_box_helicase_dom"/>
</dbReference>
<dbReference type="GO" id="GO:0006261">
    <property type="term" value="P:DNA-templated DNA replication"/>
    <property type="evidence" value="ECO:0007669"/>
    <property type="project" value="InterPro"/>
</dbReference>
<evidence type="ECO:0000256" key="2">
    <source>
        <dbReference type="ARBA" id="ARBA00022840"/>
    </source>
</evidence>
<evidence type="ECO:0000313" key="7">
    <source>
        <dbReference type="Proteomes" id="UP000267029"/>
    </source>
</evidence>
<evidence type="ECO:0000256" key="3">
    <source>
        <dbReference type="SAM" id="MobiDB-lite"/>
    </source>
</evidence>
<dbReference type="InterPro" id="IPR002298">
    <property type="entry name" value="DNA_polymerase_A"/>
</dbReference>
<feature type="region of interest" description="Disordered" evidence="3">
    <location>
        <begin position="893"/>
        <end position="913"/>
    </location>
</feature>
<dbReference type="PROSITE" id="PS51194">
    <property type="entry name" value="HELICASE_CTER"/>
    <property type="match status" value="1"/>
</dbReference>
<dbReference type="Gene3D" id="1.10.3380.20">
    <property type="match status" value="1"/>
</dbReference>
<dbReference type="CDD" id="cd08638">
    <property type="entry name" value="DNA_pol_A_theta"/>
    <property type="match status" value="1"/>
</dbReference>
<evidence type="ECO:0000259" key="4">
    <source>
        <dbReference type="PROSITE" id="PS51192"/>
    </source>
</evidence>
<dbReference type="InterPro" id="IPR046931">
    <property type="entry name" value="HTH_61"/>
</dbReference>
<dbReference type="InterPro" id="IPR027417">
    <property type="entry name" value="P-loop_NTPase"/>
</dbReference>
<dbReference type="FunFam" id="3.40.50.300:FF:000968">
    <property type="entry name" value="Helicase and polymerase-containing protein TEBICHI"/>
    <property type="match status" value="1"/>
</dbReference>
<feature type="compositionally biased region" description="Polar residues" evidence="3">
    <location>
        <begin position="1206"/>
        <end position="1217"/>
    </location>
</feature>
<dbReference type="InterPro" id="IPR014001">
    <property type="entry name" value="Helicase_ATP-bd"/>
</dbReference>
<feature type="domain" description="Helicase C-terminal" evidence="5">
    <location>
        <begin position="291"/>
        <end position="529"/>
    </location>
</feature>
<dbReference type="SUPFAM" id="SSF158702">
    <property type="entry name" value="Sec63 N-terminal domain-like"/>
    <property type="match status" value="1"/>
</dbReference>
<dbReference type="Gene3D" id="3.40.50.300">
    <property type="entry name" value="P-loop containing nucleotide triphosphate hydrolases"/>
    <property type="match status" value="2"/>
</dbReference>
<feature type="domain" description="Helicase ATP-binding" evidence="4">
    <location>
        <begin position="45"/>
        <end position="235"/>
    </location>
</feature>
<dbReference type="InterPro" id="IPR043502">
    <property type="entry name" value="DNA/RNA_pol_sf"/>
</dbReference>
<protein>
    <recommendedName>
        <fullName evidence="8">DNA-directed DNA polymerase</fullName>
    </recommendedName>
</protein>
<accession>A0A0R3UL63</accession>
<dbReference type="SUPFAM" id="SSF56672">
    <property type="entry name" value="DNA/RNA polymerases"/>
    <property type="match status" value="1"/>
</dbReference>
<dbReference type="Gene3D" id="1.10.150.20">
    <property type="entry name" value="5' to 3' exonuclease, C-terminal subdomain"/>
    <property type="match status" value="1"/>
</dbReference>